<dbReference type="Proteomes" id="UP001165189">
    <property type="component" value="Unassembled WGS sequence"/>
</dbReference>
<sequence>MVRSILVTETFKAATRARLGSGDDSAALTLMSTDMERIKMGLRCVHETWASMIQAGLAAWMLYRQLGAVFIAPVGVVVVSFVGLGILINFTGDSQRSWMSGVQKRVGLTATVIASMKSLKISGLAGPVAEYVQQLRVDELAAGARYRRIMIIAAIFAFLPQLISPPLTFAFAQSTLNASTMFTSLSFLTLLTQPLSQLFQSIPDFVSGLACLSRIQAFLELEPRQDYRQSLAETQSCGMEKSSKQLDLKHTDCIFIQDANFGWKADKFILNNINTRVPASSLTMVIGPVGSANPHSARLF</sequence>
<keyword evidence="4" id="KW-0067">ATP-binding</keyword>
<keyword evidence="6 7" id="KW-0472">Membrane</keyword>
<dbReference type="PANTHER" id="PTHR24223">
    <property type="entry name" value="ATP-BINDING CASSETTE SUB-FAMILY C"/>
    <property type="match status" value="1"/>
</dbReference>
<evidence type="ECO:0000256" key="6">
    <source>
        <dbReference type="ARBA" id="ARBA00023136"/>
    </source>
</evidence>
<evidence type="ECO:0000313" key="10">
    <source>
        <dbReference type="Proteomes" id="UP001165189"/>
    </source>
</evidence>
<keyword evidence="1" id="KW-0813">Transport</keyword>
<evidence type="ECO:0000256" key="5">
    <source>
        <dbReference type="ARBA" id="ARBA00022989"/>
    </source>
</evidence>
<keyword evidence="5 7" id="KW-1133">Transmembrane helix</keyword>
<dbReference type="InterPro" id="IPR036640">
    <property type="entry name" value="ABC1_TM_sf"/>
</dbReference>
<evidence type="ECO:0000256" key="3">
    <source>
        <dbReference type="ARBA" id="ARBA00022741"/>
    </source>
</evidence>
<evidence type="ECO:0000256" key="4">
    <source>
        <dbReference type="ARBA" id="ARBA00022840"/>
    </source>
</evidence>
<dbReference type="EMBL" id="BSYB01000002">
    <property type="protein sequence ID" value="GMG41538.1"/>
    <property type="molecule type" value="Genomic_DNA"/>
</dbReference>
<evidence type="ECO:0000256" key="1">
    <source>
        <dbReference type="ARBA" id="ARBA00022448"/>
    </source>
</evidence>
<comment type="caution">
    <text evidence="9">The sequence shown here is derived from an EMBL/GenBank/DDBJ whole genome shotgun (WGS) entry which is preliminary data.</text>
</comment>
<dbReference type="InterPro" id="IPR050173">
    <property type="entry name" value="ABC_transporter_C-like"/>
</dbReference>
<organism evidence="9 10">
    <name type="scientific">Aspergillus oryzae var. brunneus</name>
    <dbReference type="NCBI Taxonomy" id="332754"/>
    <lineage>
        <taxon>Eukaryota</taxon>
        <taxon>Fungi</taxon>
        <taxon>Dikarya</taxon>
        <taxon>Ascomycota</taxon>
        <taxon>Pezizomycotina</taxon>
        <taxon>Eurotiomycetes</taxon>
        <taxon>Eurotiomycetidae</taxon>
        <taxon>Eurotiales</taxon>
        <taxon>Aspergillaceae</taxon>
        <taxon>Aspergillus</taxon>
        <taxon>Aspergillus subgen. Circumdati</taxon>
    </lineage>
</organism>
<keyword evidence="3" id="KW-0547">Nucleotide-binding</keyword>
<keyword evidence="2 7" id="KW-0812">Transmembrane</keyword>
<feature type="domain" description="ABC transmembrane type-1" evidence="8">
    <location>
        <begin position="1"/>
        <end position="207"/>
    </location>
</feature>
<evidence type="ECO:0000256" key="7">
    <source>
        <dbReference type="SAM" id="Phobius"/>
    </source>
</evidence>
<evidence type="ECO:0000259" key="8">
    <source>
        <dbReference type="PROSITE" id="PS50929"/>
    </source>
</evidence>
<feature type="transmembrane region" description="Helical" evidence="7">
    <location>
        <begin position="146"/>
        <end position="163"/>
    </location>
</feature>
<protein>
    <submittedName>
        <fullName evidence="9">Unnamed protein product</fullName>
    </submittedName>
</protein>
<dbReference type="InterPro" id="IPR011527">
    <property type="entry name" value="ABC1_TM_dom"/>
</dbReference>
<keyword evidence="10" id="KW-1185">Reference proteome</keyword>
<dbReference type="SUPFAM" id="SSF90123">
    <property type="entry name" value="ABC transporter transmembrane region"/>
    <property type="match status" value="1"/>
</dbReference>
<dbReference type="PANTHER" id="PTHR24223:SF345">
    <property type="entry name" value="ABC MULTIDRUG TRANSPORTER (EUROFUNG)"/>
    <property type="match status" value="1"/>
</dbReference>
<feature type="transmembrane region" description="Helical" evidence="7">
    <location>
        <begin position="69"/>
        <end position="90"/>
    </location>
</feature>
<reference evidence="9" key="1">
    <citation type="submission" date="2023-04" db="EMBL/GenBank/DDBJ databases">
        <title>Aspergillus oryzae var. brunneus NBRC 4377.</title>
        <authorList>
            <person name="Ichikawa N."/>
            <person name="Sato H."/>
            <person name="Tonouchi N."/>
        </authorList>
    </citation>
    <scope>NUCLEOTIDE SEQUENCE</scope>
    <source>
        <strain evidence="9">NBRC 4377</strain>
    </source>
</reference>
<gene>
    <name evidence="9" type="ORF">Aory05_000073200</name>
</gene>
<dbReference type="Gene3D" id="1.20.1560.10">
    <property type="entry name" value="ABC transporter type 1, transmembrane domain"/>
    <property type="match status" value="1"/>
</dbReference>
<name>A0ABQ6KHB8_ASPOZ</name>
<evidence type="ECO:0000313" key="9">
    <source>
        <dbReference type="EMBL" id="GMG41538.1"/>
    </source>
</evidence>
<evidence type="ECO:0000256" key="2">
    <source>
        <dbReference type="ARBA" id="ARBA00022692"/>
    </source>
</evidence>
<accession>A0ABQ6KHB8</accession>
<proteinExistence type="predicted"/>
<dbReference type="PROSITE" id="PS50929">
    <property type="entry name" value="ABC_TM1F"/>
    <property type="match status" value="1"/>
</dbReference>